<evidence type="ECO:0000313" key="2">
    <source>
        <dbReference type="EMBL" id="MXQ82716.1"/>
    </source>
</evidence>
<comment type="caution">
    <text evidence="2">The sequence shown here is derived from an EMBL/GenBank/DDBJ whole genome shotgun (WGS) entry which is preliminary data.</text>
</comment>
<dbReference type="AlphaFoldDB" id="A0A6B0R2K9"/>
<feature type="compositionally biased region" description="Polar residues" evidence="1">
    <location>
        <begin position="332"/>
        <end position="341"/>
    </location>
</feature>
<organism evidence="2 3">
    <name type="scientific">Bos mutus</name>
    <name type="common">wild yak</name>
    <dbReference type="NCBI Taxonomy" id="72004"/>
    <lineage>
        <taxon>Eukaryota</taxon>
        <taxon>Metazoa</taxon>
        <taxon>Chordata</taxon>
        <taxon>Craniata</taxon>
        <taxon>Vertebrata</taxon>
        <taxon>Euteleostomi</taxon>
        <taxon>Mammalia</taxon>
        <taxon>Eutheria</taxon>
        <taxon>Laurasiatheria</taxon>
        <taxon>Artiodactyla</taxon>
        <taxon>Ruminantia</taxon>
        <taxon>Pecora</taxon>
        <taxon>Bovidae</taxon>
        <taxon>Bovinae</taxon>
        <taxon>Bos</taxon>
    </lineage>
</organism>
<feature type="region of interest" description="Disordered" evidence="1">
    <location>
        <begin position="274"/>
        <end position="293"/>
    </location>
</feature>
<accession>A0A6B0R2K9</accession>
<reference evidence="2" key="1">
    <citation type="submission" date="2019-10" db="EMBL/GenBank/DDBJ databases">
        <title>The sequence and de novo assembly of the wild yak genome.</title>
        <authorList>
            <person name="Liu Y."/>
        </authorList>
    </citation>
    <scope>NUCLEOTIDE SEQUENCE [LARGE SCALE GENOMIC DNA]</scope>
    <source>
        <strain evidence="2">WY2019</strain>
    </source>
</reference>
<name>A0A6B0R2K9_9CETA</name>
<feature type="compositionally biased region" description="Polar residues" evidence="1">
    <location>
        <begin position="241"/>
        <end position="250"/>
    </location>
</feature>
<feature type="region of interest" description="Disordered" evidence="1">
    <location>
        <begin position="209"/>
        <end position="256"/>
    </location>
</feature>
<feature type="region of interest" description="Disordered" evidence="1">
    <location>
        <begin position="332"/>
        <end position="389"/>
    </location>
</feature>
<dbReference type="EMBL" id="VBQZ03000014">
    <property type="protein sequence ID" value="MXQ82716.1"/>
    <property type="molecule type" value="Genomic_DNA"/>
</dbReference>
<sequence length="389" mass="43815">MSDPQIQLGSSWKSHPQSDHQSLLSNTKNKGNRSYSIFGENIKLMETEKSYSILSFNWKEENLLKKKLSFLDSMKKYEANAWLMEQKAFYKRCHSKLQKSELAHARLIGNKDLVNRLTSKNMLSNYTTTFVDESEAAVKAIIQNRREGEKNKMPFRLSLDKDRLYPSTASRATLKVDSKDESERGTVNIRGSLSRGEGKPALVLSLESLDNPEQVEKQRKLPVDSSPSAGGEGIVRDVPSRPSSTGQSHLQDPAIGRKSKGKFLKYIIYGDRSGEHPKKKWSQPRKNPPVQDGVQMDQALPTQAQVSLRQEFLTSERAKYLEARIQSLPQTTYFQGHSSNRPWEKGTEGVVHAPGIRTQGAGRGPKIIPEEIGKRTGSKSITKNKRLFS</sequence>
<evidence type="ECO:0000256" key="1">
    <source>
        <dbReference type="SAM" id="MobiDB-lite"/>
    </source>
</evidence>
<dbReference type="Proteomes" id="UP000322234">
    <property type="component" value="Unassembled WGS sequence"/>
</dbReference>
<keyword evidence="3" id="KW-1185">Reference proteome</keyword>
<proteinExistence type="predicted"/>
<evidence type="ECO:0000313" key="3">
    <source>
        <dbReference type="Proteomes" id="UP000322234"/>
    </source>
</evidence>
<protein>
    <submittedName>
        <fullName evidence="2">Uncharacterized protein</fullName>
    </submittedName>
</protein>
<feature type="region of interest" description="Disordered" evidence="1">
    <location>
        <begin position="1"/>
        <end position="28"/>
    </location>
</feature>
<gene>
    <name evidence="2" type="ORF">E5288_WYG022737</name>
</gene>